<sequence length="87" mass="10099">MKYLNENFYLTIVKGYKKSELLCGETTKDVINKLDTLNKMSDPKKPTLIKRLIYLKDNRSIDCIIVNDSVSNSIRIMPLGNEKIEFK</sequence>
<proteinExistence type="predicted"/>
<dbReference type="KEGG" id="vg:29058866"/>
<organism evidence="1 2">
    <name type="scientific">Bacillus phage AR9</name>
    <dbReference type="NCBI Taxonomy" id="1815509"/>
    <lineage>
        <taxon>Viruses</taxon>
        <taxon>Duplodnaviria</taxon>
        <taxon>Heunggongvirae</taxon>
        <taxon>Uroviricota</taxon>
        <taxon>Caudoviricetes</taxon>
        <taxon>Takahashivirus</taxon>
        <taxon>Bacillus phage PBS1</taxon>
    </lineage>
</organism>
<dbReference type="RefSeq" id="YP_009283052.1">
    <property type="nucleotide sequence ID" value="NC_031039.1"/>
</dbReference>
<protein>
    <submittedName>
        <fullName evidence="1">Uncharacterized protein</fullName>
    </submittedName>
</protein>
<gene>
    <name evidence="1" type="ORF">AR9_g148</name>
</gene>
<dbReference type="Proteomes" id="UP000202618">
    <property type="component" value="Segment"/>
</dbReference>
<reference evidence="1 2" key="1">
    <citation type="journal article" date="2016" name="Virology">
        <title>The genome of AR9, a giant transducing Bacillus phage encoding two multisubunit RNA polymerases.</title>
        <authorList>
            <person name="Lavysh D."/>
            <person name="Sokolova M."/>
            <person name="Minakhin L."/>
            <person name="Yakunina M."/>
            <person name="Artamonova T."/>
            <person name="Kozyavkin S."/>
            <person name="Makarova K.S."/>
            <person name="Koonin E.V."/>
            <person name="Severinov K."/>
        </authorList>
    </citation>
    <scope>NUCLEOTIDE SEQUENCE [LARGE SCALE GENOMIC DNA]</scope>
</reference>
<accession>A0A172JI56</accession>
<dbReference type="GeneID" id="29058866"/>
<evidence type="ECO:0000313" key="2">
    <source>
        <dbReference type="Proteomes" id="UP000202618"/>
    </source>
</evidence>
<evidence type="ECO:0000313" key="1">
    <source>
        <dbReference type="EMBL" id="AMS01232.1"/>
    </source>
</evidence>
<dbReference type="EMBL" id="KU878088">
    <property type="protein sequence ID" value="AMS01232.1"/>
    <property type="molecule type" value="Genomic_DNA"/>
</dbReference>
<name>A0A172JI56_BPPB1</name>